<gene>
    <name evidence="1" type="ORF">GA0070560_1141</name>
</gene>
<keyword evidence="2" id="KW-1185">Reference proteome</keyword>
<evidence type="ECO:0000313" key="2">
    <source>
        <dbReference type="Proteomes" id="UP000199408"/>
    </source>
</evidence>
<organism evidence="1 2">
    <name type="scientific">Micromonospora halophytica</name>
    <dbReference type="NCBI Taxonomy" id="47864"/>
    <lineage>
        <taxon>Bacteria</taxon>
        <taxon>Bacillati</taxon>
        <taxon>Actinomycetota</taxon>
        <taxon>Actinomycetes</taxon>
        <taxon>Micromonosporales</taxon>
        <taxon>Micromonosporaceae</taxon>
        <taxon>Micromonospora</taxon>
    </lineage>
</organism>
<name>A0A1C5IML9_9ACTN</name>
<sequence>MYLRFTSRTNADGSVVRYVALAHNRRVAGKIKPDVLMNLGRVDQVDVEGMRRLAASI</sequence>
<protein>
    <submittedName>
        <fullName evidence="1">Uncharacterized protein</fullName>
    </submittedName>
</protein>
<dbReference type="Proteomes" id="UP000199408">
    <property type="component" value="Unassembled WGS sequence"/>
</dbReference>
<accession>A0A1C5IML9</accession>
<reference evidence="2" key="1">
    <citation type="submission" date="2016-06" db="EMBL/GenBank/DDBJ databases">
        <authorList>
            <person name="Varghese N."/>
        </authorList>
    </citation>
    <scope>NUCLEOTIDE SEQUENCE [LARGE SCALE GENOMIC DNA]</scope>
    <source>
        <strain evidence="2">DSM 43171</strain>
    </source>
</reference>
<evidence type="ECO:0000313" key="1">
    <source>
        <dbReference type="EMBL" id="SCG59542.1"/>
    </source>
</evidence>
<dbReference type="EMBL" id="FMDN01000014">
    <property type="protein sequence ID" value="SCG59542.1"/>
    <property type="molecule type" value="Genomic_DNA"/>
</dbReference>
<feature type="non-terminal residue" evidence="1">
    <location>
        <position position="57"/>
    </location>
</feature>
<dbReference type="AlphaFoldDB" id="A0A1C5IML9"/>
<proteinExistence type="predicted"/>